<feature type="compositionally biased region" description="Low complexity" evidence="1">
    <location>
        <begin position="159"/>
        <end position="174"/>
    </location>
</feature>
<feature type="compositionally biased region" description="Polar residues" evidence="1">
    <location>
        <begin position="323"/>
        <end position="333"/>
    </location>
</feature>
<feature type="region of interest" description="Disordered" evidence="1">
    <location>
        <begin position="79"/>
        <end position="110"/>
    </location>
</feature>
<evidence type="ECO:0000313" key="3">
    <source>
        <dbReference type="Proteomes" id="UP000230002"/>
    </source>
</evidence>
<dbReference type="Proteomes" id="UP000230002">
    <property type="component" value="Unassembled WGS sequence"/>
</dbReference>
<feature type="compositionally biased region" description="Low complexity" evidence="1">
    <location>
        <begin position="280"/>
        <end position="320"/>
    </location>
</feature>
<feature type="region of interest" description="Disordered" evidence="1">
    <location>
        <begin position="190"/>
        <end position="209"/>
    </location>
</feature>
<keyword evidence="3" id="KW-1185">Reference proteome</keyword>
<dbReference type="OrthoDB" id="2758506at2759"/>
<evidence type="ECO:0000256" key="1">
    <source>
        <dbReference type="SAM" id="MobiDB-lite"/>
    </source>
</evidence>
<dbReference type="EMBL" id="AYKW01000001">
    <property type="protein sequence ID" value="PIL37504.1"/>
    <property type="molecule type" value="Genomic_DNA"/>
</dbReference>
<evidence type="ECO:0000313" key="2">
    <source>
        <dbReference type="EMBL" id="PIL37504.1"/>
    </source>
</evidence>
<proteinExistence type="predicted"/>
<dbReference type="AlphaFoldDB" id="A0A2G8SUS3"/>
<name>A0A2G8SUS3_9APHY</name>
<protein>
    <submittedName>
        <fullName evidence="2">Uncharacterized protein</fullName>
    </submittedName>
</protein>
<reference evidence="2 3" key="1">
    <citation type="journal article" date="2015" name="Sci. Rep.">
        <title>Chromosome-level genome map provides insights into diverse defense mechanisms in the medicinal fungus Ganoderma sinense.</title>
        <authorList>
            <person name="Zhu Y."/>
            <person name="Xu J."/>
            <person name="Sun C."/>
            <person name="Zhou S."/>
            <person name="Xu H."/>
            <person name="Nelson D.R."/>
            <person name="Qian J."/>
            <person name="Song J."/>
            <person name="Luo H."/>
            <person name="Xiang L."/>
            <person name="Li Y."/>
            <person name="Xu Z."/>
            <person name="Ji A."/>
            <person name="Wang L."/>
            <person name="Lu S."/>
            <person name="Hayward A."/>
            <person name="Sun W."/>
            <person name="Li X."/>
            <person name="Schwartz D.C."/>
            <person name="Wang Y."/>
            <person name="Chen S."/>
        </authorList>
    </citation>
    <scope>NUCLEOTIDE SEQUENCE [LARGE SCALE GENOMIC DNA]</scope>
    <source>
        <strain evidence="2 3">ZZ0214-1</strain>
    </source>
</reference>
<feature type="region of interest" description="Disordered" evidence="1">
    <location>
        <begin position="230"/>
        <end position="349"/>
    </location>
</feature>
<gene>
    <name evidence="2" type="ORF">GSI_01198</name>
</gene>
<accession>A0A2G8SUS3</accession>
<sequence length="510" mass="54591">MDFNAMIQRTTHLEEYAVPAGVLFVFLLLIHQRHRFTLATATNVNGERSGKGVRPPGRIQRAASAAVAEAVVDFDGDETAGSVESEGAIEDPPSPSDSLSSNAGDAVVGYSNGPATRAGSLYSIPEHDAQARDNHRCSPDAPTSRAVLHRDTPAEGCRSLRSGSRSSTAASTALQGPTIRVVSASEVGMASRMPRAPSATSASTGRASSLSVEFLLPKVESDDDDYVLNKTVPISTPLPPKCASTPRTPSKARGGRSFSQDLDNLASDDVAPLSSPLPPKQSSARVSSASTSRNNSINSSSSLSRGSSSVAGRASAGARSCTAMPSSASTSRAISHMSHDATPPPSSFASFASATVSRAQSPDIWGSMSRMSSLSPSPSEVTEQWVRKVSCRTLPSADDAGDRAEHAIITSWFESSSDVSDALIDCPPNLRDHPDLQIGDLFYHSTPTDYQLWIWEVDEDDKLRWVRVKFMSVRNGLYLTLTPEERRPSWVSEKYARARKRQLHRQGYDV</sequence>
<feature type="compositionally biased region" description="Basic and acidic residues" evidence="1">
    <location>
        <begin position="129"/>
        <end position="138"/>
    </location>
</feature>
<comment type="caution">
    <text evidence="2">The sequence shown here is derived from an EMBL/GenBank/DDBJ whole genome shotgun (WGS) entry which is preliminary data.</text>
</comment>
<feature type="region of interest" description="Disordered" evidence="1">
    <location>
        <begin position="129"/>
        <end position="175"/>
    </location>
</feature>
<organism evidence="2 3">
    <name type="scientific">Ganoderma sinense ZZ0214-1</name>
    <dbReference type="NCBI Taxonomy" id="1077348"/>
    <lineage>
        <taxon>Eukaryota</taxon>
        <taxon>Fungi</taxon>
        <taxon>Dikarya</taxon>
        <taxon>Basidiomycota</taxon>
        <taxon>Agaricomycotina</taxon>
        <taxon>Agaricomycetes</taxon>
        <taxon>Polyporales</taxon>
        <taxon>Polyporaceae</taxon>
        <taxon>Ganoderma</taxon>
    </lineage>
</organism>